<dbReference type="PANTHER" id="PTHR42998">
    <property type="entry name" value="TYPE I RESTRICTION ENZYME HINDVIIP M PROTEIN-RELATED"/>
    <property type="match status" value="1"/>
</dbReference>
<name>A0A3A8NLZ3_9BACT</name>
<sequence length="541" mass="60135">MARPKKVTTAATGEPSSGGASGSIADLTKELWQAAVTLRGSIEPADYKRYVLPIIFLRFLSLRYERRRSELEGLIADKKSEYHGDKKALDDPDEYRSAGAFIVPQEARWENIRKAAQADDIKVKLDKVLEMLERKYPDKLRGLLPTIYAGSNMSADNLRGLVNLFSKDVFTLDHGGEDLIGRVYEYFIGEFASSEGKRGGEYFTPASIVKTLVAMLEPTKGLVLDPCCGSGGMFVQSDLFTKHNNQLSFFGQESKDFTYRLCRMNLFIHGLDGNIQLGNSYTDDKHATLKADYILANPPFNDGAKGENGWGANKIADKDSRLVLGNERMPLSPRNANTMWILHFLSHLKEGGTAGFVMATGELSNSETARLEVRKALVEQDYVDCIVQLTGQLFANTQIPCALWFLSRGRKGGNGFRKRTGEVLFIDGRKLGTLIPGSRKQKQLSSEEVERIASTYRQFRRKSNPNEIPGFCKVASLDEICSYRYALAPGRYVGSAALDEEDETFEDRYPRLIDSLKSEFAEAARLSEAISKQLAGVSNGT</sequence>
<reference evidence="12" key="1">
    <citation type="submission" date="2018-09" db="EMBL/GenBank/DDBJ databases">
        <authorList>
            <person name="Livingstone P.G."/>
            <person name="Whitworth D.E."/>
        </authorList>
    </citation>
    <scope>NUCLEOTIDE SEQUENCE [LARGE SCALE GENOMIC DNA]</scope>
    <source>
        <strain evidence="12">CA040B</strain>
    </source>
</reference>
<evidence type="ECO:0000256" key="6">
    <source>
        <dbReference type="ARBA" id="ARBA00022747"/>
    </source>
</evidence>
<accession>A0A3A8NLZ3</accession>
<organism evidence="11 12">
    <name type="scientific">Corallococcus sicarius</name>
    <dbReference type="NCBI Taxonomy" id="2316726"/>
    <lineage>
        <taxon>Bacteria</taxon>
        <taxon>Pseudomonadati</taxon>
        <taxon>Myxococcota</taxon>
        <taxon>Myxococcia</taxon>
        <taxon>Myxococcales</taxon>
        <taxon>Cystobacterineae</taxon>
        <taxon>Myxococcaceae</taxon>
        <taxon>Corallococcus</taxon>
    </lineage>
</organism>
<dbReference type="InterPro" id="IPR052916">
    <property type="entry name" value="Type-I_RE_MTase_Subunit"/>
</dbReference>
<dbReference type="Gene3D" id="1.20.1260.30">
    <property type="match status" value="1"/>
</dbReference>
<dbReference type="EMBL" id="RAWG01000041">
    <property type="protein sequence ID" value="RKH45023.1"/>
    <property type="molecule type" value="Genomic_DNA"/>
</dbReference>
<keyword evidence="4 11" id="KW-0808">Transferase</keyword>
<dbReference type="GO" id="GO:0009007">
    <property type="term" value="F:site-specific DNA-methyltransferase (adenine-specific) activity"/>
    <property type="evidence" value="ECO:0007669"/>
    <property type="project" value="UniProtKB-EC"/>
</dbReference>
<keyword evidence="5" id="KW-0949">S-adenosyl-L-methionine</keyword>
<dbReference type="Proteomes" id="UP000273405">
    <property type="component" value="Unassembled WGS sequence"/>
</dbReference>
<proteinExistence type="inferred from homology"/>
<feature type="domain" description="DNA methylase adenine-specific" evidence="9">
    <location>
        <begin position="177"/>
        <end position="500"/>
    </location>
</feature>
<dbReference type="PROSITE" id="PS00092">
    <property type="entry name" value="N6_MTASE"/>
    <property type="match status" value="1"/>
</dbReference>
<comment type="similarity">
    <text evidence="1">Belongs to the N(4)/N(6)-methyltransferase family.</text>
</comment>
<evidence type="ECO:0000256" key="1">
    <source>
        <dbReference type="ARBA" id="ARBA00006594"/>
    </source>
</evidence>
<dbReference type="PRINTS" id="PR00507">
    <property type="entry name" value="N12N6MTFRASE"/>
</dbReference>
<dbReference type="InterPro" id="IPR029063">
    <property type="entry name" value="SAM-dependent_MTases_sf"/>
</dbReference>
<dbReference type="InterPro" id="IPR038333">
    <property type="entry name" value="T1MK-like_N_sf"/>
</dbReference>
<evidence type="ECO:0000259" key="10">
    <source>
        <dbReference type="Pfam" id="PF12161"/>
    </source>
</evidence>
<keyword evidence="6" id="KW-0680">Restriction system</keyword>
<evidence type="ECO:0000256" key="5">
    <source>
        <dbReference type="ARBA" id="ARBA00022691"/>
    </source>
</evidence>
<evidence type="ECO:0000256" key="8">
    <source>
        <dbReference type="SAM" id="MobiDB-lite"/>
    </source>
</evidence>
<dbReference type="Gene3D" id="3.40.50.150">
    <property type="entry name" value="Vaccinia Virus protein VP39"/>
    <property type="match status" value="1"/>
</dbReference>
<evidence type="ECO:0000313" key="12">
    <source>
        <dbReference type="Proteomes" id="UP000273405"/>
    </source>
</evidence>
<feature type="region of interest" description="Disordered" evidence="8">
    <location>
        <begin position="1"/>
        <end position="22"/>
    </location>
</feature>
<dbReference type="RefSeq" id="WP_120624855.1">
    <property type="nucleotide sequence ID" value="NZ_RAWG01000041.1"/>
</dbReference>
<dbReference type="PANTHER" id="PTHR42998:SF1">
    <property type="entry name" value="TYPE I RESTRICTION ENZYME HINDI METHYLASE SUBUNIT"/>
    <property type="match status" value="1"/>
</dbReference>
<feature type="domain" description="N6 adenine-specific DNA methyltransferase N-terminal" evidence="10">
    <location>
        <begin position="27"/>
        <end position="165"/>
    </location>
</feature>
<dbReference type="GO" id="GO:0008170">
    <property type="term" value="F:N-methyltransferase activity"/>
    <property type="evidence" value="ECO:0007669"/>
    <property type="project" value="InterPro"/>
</dbReference>
<comment type="catalytic activity">
    <reaction evidence="7">
        <text>a 2'-deoxyadenosine in DNA + S-adenosyl-L-methionine = an N(6)-methyl-2'-deoxyadenosine in DNA + S-adenosyl-L-homocysteine + H(+)</text>
        <dbReference type="Rhea" id="RHEA:15197"/>
        <dbReference type="Rhea" id="RHEA-COMP:12418"/>
        <dbReference type="Rhea" id="RHEA-COMP:12419"/>
        <dbReference type="ChEBI" id="CHEBI:15378"/>
        <dbReference type="ChEBI" id="CHEBI:57856"/>
        <dbReference type="ChEBI" id="CHEBI:59789"/>
        <dbReference type="ChEBI" id="CHEBI:90615"/>
        <dbReference type="ChEBI" id="CHEBI:90616"/>
        <dbReference type="EC" id="2.1.1.72"/>
    </reaction>
</comment>
<dbReference type="InterPro" id="IPR003356">
    <property type="entry name" value="DNA_methylase_A-5"/>
</dbReference>
<evidence type="ECO:0000256" key="2">
    <source>
        <dbReference type="ARBA" id="ARBA00011900"/>
    </source>
</evidence>
<evidence type="ECO:0000256" key="3">
    <source>
        <dbReference type="ARBA" id="ARBA00022603"/>
    </source>
</evidence>
<dbReference type="EC" id="2.1.1.72" evidence="2"/>
<dbReference type="OrthoDB" id="9784823at2"/>
<dbReference type="InterPro" id="IPR002052">
    <property type="entry name" value="DNA_methylase_N6_adenine_CS"/>
</dbReference>
<dbReference type="GO" id="GO:0003677">
    <property type="term" value="F:DNA binding"/>
    <property type="evidence" value="ECO:0007669"/>
    <property type="project" value="InterPro"/>
</dbReference>
<dbReference type="Pfam" id="PF02384">
    <property type="entry name" value="N6_Mtase"/>
    <property type="match status" value="1"/>
</dbReference>
<evidence type="ECO:0000256" key="7">
    <source>
        <dbReference type="ARBA" id="ARBA00047942"/>
    </source>
</evidence>
<evidence type="ECO:0000256" key="4">
    <source>
        <dbReference type="ARBA" id="ARBA00022679"/>
    </source>
</evidence>
<gene>
    <name evidence="11" type="ORF">D7X12_09005</name>
</gene>
<dbReference type="AlphaFoldDB" id="A0A3A8NLZ3"/>
<dbReference type="GO" id="GO:0009307">
    <property type="term" value="P:DNA restriction-modification system"/>
    <property type="evidence" value="ECO:0007669"/>
    <property type="project" value="UniProtKB-KW"/>
</dbReference>
<evidence type="ECO:0000313" key="11">
    <source>
        <dbReference type="EMBL" id="RKH45023.1"/>
    </source>
</evidence>
<dbReference type="Pfam" id="PF12161">
    <property type="entry name" value="HsdM_N"/>
    <property type="match status" value="1"/>
</dbReference>
<keyword evidence="3 11" id="KW-0489">Methyltransferase</keyword>
<dbReference type="SUPFAM" id="SSF53335">
    <property type="entry name" value="S-adenosyl-L-methionine-dependent methyltransferases"/>
    <property type="match status" value="1"/>
</dbReference>
<dbReference type="InterPro" id="IPR022749">
    <property type="entry name" value="D12N6_MeTrfase_N"/>
</dbReference>
<comment type="caution">
    <text evidence="11">The sequence shown here is derived from an EMBL/GenBank/DDBJ whole genome shotgun (WGS) entry which is preliminary data.</text>
</comment>
<evidence type="ECO:0000259" key="9">
    <source>
        <dbReference type="Pfam" id="PF02384"/>
    </source>
</evidence>
<dbReference type="GO" id="GO:0032259">
    <property type="term" value="P:methylation"/>
    <property type="evidence" value="ECO:0007669"/>
    <property type="project" value="UniProtKB-KW"/>
</dbReference>
<protein>
    <recommendedName>
        <fullName evidence="2">site-specific DNA-methyltransferase (adenine-specific)</fullName>
        <ecNumber evidence="2">2.1.1.72</ecNumber>
    </recommendedName>
</protein>
<keyword evidence="12" id="KW-1185">Reference proteome</keyword>